<dbReference type="Proteomes" id="UP001164539">
    <property type="component" value="Chromosome 3"/>
</dbReference>
<evidence type="ECO:0000313" key="2">
    <source>
        <dbReference type="Proteomes" id="UP001164539"/>
    </source>
</evidence>
<accession>A0ACC1YI27</accession>
<evidence type="ECO:0000313" key="1">
    <source>
        <dbReference type="EMBL" id="KAJ4723091.1"/>
    </source>
</evidence>
<organism evidence="1 2">
    <name type="scientific">Melia azedarach</name>
    <name type="common">Chinaberry tree</name>
    <dbReference type="NCBI Taxonomy" id="155640"/>
    <lineage>
        <taxon>Eukaryota</taxon>
        <taxon>Viridiplantae</taxon>
        <taxon>Streptophyta</taxon>
        <taxon>Embryophyta</taxon>
        <taxon>Tracheophyta</taxon>
        <taxon>Spermatophyta</taxon>
        <taxon>Magnoliopsida</taxon>
        <taxon>eudicotyledons</taxon>
        <taxon>Gunneridae</taxon>
        <taxon>Pentapetalae</taxon>
        <taxon>rosids</taxon>
        <taxon>malvids</taxon>
        <taxon>Sapindales</taxon>
        <taxon>Meliaceae</taxon>
        <taxon>Melia</taxon>
    </lineage>
</organism>
<protein>
    <submittedName>
        <fullName evidence="1">Xyloglucan galactosyltransferase KATAMARI1</fullName>
    </submittedName>
</protein>
<keyword evidence="1" id="KW-0328">Glycosyltransferase</keyword>
<gene>
    <name evidence="1" type="ORF">OWV82_006501</name>
</gene>
<proteinExistence type="predicted"/>
<sequence length="521" mass="59305">MEKQKPMCMSASKCCNQQLGFAILISFALCFVFLCFDYSALTGSSSGDDSLLVNNYANAIVPQNSKSHHLGTNSSDTDDSPLPHNPLLVVVNQTYQTDFCLGRYVYIHEVPSRFNGDLLKNCHLLTPGSEKNMCPYLVNFGFGPEIENHDMVLLNESWFLTNQFLLEVIFHERMKNYSCLTNDSALASAIYVPFYAGLDLGRHLWGGNISVRDSSALDFVKWVAGKPQWTRMWGRDHFLVAGRISWDFRRKTDNESDWGSKFRFLPESKNMSMLAIESSSWNNDYAIPYPTCFHPSKESEILEWQDKMRRQKRQYLFSFAGAPRPDLKDSIRGKIMDQCIASGSLCKLINCDYGATNCNNPVNVMKVFQNSVFCLQPPGDSYTRRSIFDAILAGCIPVFFHPGTAYAQYLWHLPKNYTTYSLYIPVRDVKDWKVNMNETLLGVSEKKVGSLREEVIRLIPRVIYADPRAKLESIEDAFDLAVKGILERIEKVRGLIKEGRDPSIGFADGDDFKYTLSPYEI</sequence>
<keyword evidence="1" id="KW-0808">Transferase</keyword>
<comment type="caution">
    <text evidence="1">The sequence shown here is derived from an EMBL/GenBank/DDBJ whole genome shotgun (WGS) entry which is preliminary data.</text>
</comment>
<reference evidence="1 2" key="1">
    <citation type="journal article" date="2023" name="Science">
        <title>Complex scaffold remodeling in plant triterpene biosynthesis.</title>
        <authorList>
            <person name="De La Pena R."/>
            <person name="Hodgson H."/>
            <person name="Liu J.C."/>
            <person name="Stephenson M.J."/>
            <person name="Martin A.C."/>
            <person name="Owen C."/>
            <person name="Harkess A."/>
            <person name="Leebens-Mack J."/>
            <person name="Jimenez L.E."/>
            <person name="Osbourn A."/>
            <person name="Sattely E.S."/>
        </authorList>
    </citation>
    <scope>NUCLEOTIDE SEQUENCE [LARGE SCALE GENOMIC DNA]</scope>
    <source>
        <strain evidence="2">cv. JPN11</strain>
        <tissue evidence="1">Leaf</tissue>
    </source>
</reference>
<dbReference type="EMBL" id="CM051396">
    <property type="protein sequence ID" value="KAJ4723091.1"/>
    <property type="molecule type" value="Genomic_DNA"/>
</dbReference>
<name>A0ACC1YI27_MELAZ</name>
<keyword evidence="2" id="KW-1185">Reference proteome</keyword>